<evidence type="ECO:0000313" key="3">
    <source>
        <dbReference type="Proteomes" id="UP001201812"/>
    </source>
</evidence>
<feature type="signal peptide" evidence="1">
    <location>
        <begin position="1"/>
        <end position="23"/>
    </location>
</feature>
<dbReference type="AlphaFoldDB" id="A0AAD4MG70"/>
<evidence type="ECO:0000256" key="1">
    <source>
        <dbReference type="SAM" id="SignalP"/>
    </source>
</evidence>
<reference evidence="2" key="1">
    <citation type="submission" date="2022-01" db="EMBL/GenBank/DDBJ databases">
        <title>Genome Sequence Resource for Two Populations of Ditylenchus destructor, the Migratory Endoparasitic Phytonematode.</title>
        <authorList>
            <person name="Zhang H."/>
            <person name="Lin R."/>
            <person name="Xie B."/>
        </authorList>
    </citation>
    <scope>NUCLEOTIDE SEQUENCE</scope>
    <source>
        <strain evidence="2">BazhouSP</strain>
    </source>
</reference>
<organism evidence="2 3">
    <name type="scientific">Ditylenchus destructor</name>
    <dbReference type="NCBI Taxonomy" id="166010"/>
    <lineage>
        <taxon>Eukaryota</taxon>
        <taxon>Metazoa</taxon>
        <taxon>Ecdysozoa</taxon>
        <taxon>Nematoda</taxon>
        <taxon>Chromadorea</taxon>
        <taxon>Rhabditida</taxon>
        <taxon>Tylenchina</taxon>
        <taxon>Tylenchomorpha</taxon>
        <taxon>Sphaerularioidea</taxon>
        <taxon>Anguinidae</taxon>
        <taxon>Anguininae</taxon>
        <taxon>Ditylenchus</taxon>
    </lineage>
</organism>
<keyword evidence="3" id="KW-1185">Reference proteome</keyword>
<sequence>MVLKNLLLCIAVCLLLDTEIVVSENNGSLGKAEEDGKDAAQHSLSVGKEETTVTLNDDNIGSWIEIEVGYYYKERKIVVKITVRTVDTFEQLGRYINDAFPANKVAKLTRSREQKAMHIVFNSENGDVVISNPRTKLSEMGVKQGAKFSVVPNNDVINRFLNANLPMSDNAQSEHKENTDNQSSTNTKTSYIHGLCTSHVFTEAEIKEYCVKLKVQLQDDIRDFFLQKRSYQRDILEALIYAVKLIFGVNLRTTDNADAKSLVEKRGNKLLLFYGHTRLRLTKSFRGKFTDDMHLMIFDTMPFWFWMDMTN</sequence>
<feature type="chain" id="PRO_5041976547" evidence="1">
    <location>
        <begin position="24"/>
        <end position="311"/>
    </location>
</feature>
<accession>A0AAD4MG70</accession>
<proteinExistence type="predicted"/>
<name>A0AAD4MG70_9BILA</name>
<gene>
    <name evidence="2" type="ORF">DdX_21031</name>
</gene>
<dbReference type="EMBL" id="JAKKPZ010000712">
    <property type="protein sequence ID" value="KAI1692807.1"/>
    <property type="molecule type" value="Genomic_DNA"/>
</dbReference>
<comment type="caution">
    <text evidence="2">The sequence shown here is derived from an EMBL/GenBank/DDBJ whole genome shotgun (WGS) entry which is preliminary data.</text>
</comment>
<dbReference type="Proteomes" id="UP001201812">
    <property type="component" value="Unassembled WGS sequence"/>
</dbReference>
<protein>
    <submittedName>
        <fullName evidence="2">Uncharacterized protein</fullName>
    </submittedName>
</protein>
<evidence type="ECO:0000313" key="2">
    <source>
        <dbReference type="EMBL" id="KAI1692807.1"/>
    </source>
</evidence>
<keyword evidence="1" id="KW-0732">Signal</keyword>